<feature type="domain" description="Radical SAM core" evidence="7">
    <location>
        <begin position="15"/>
        <end position="245"/>
    </location>
</feature>
<dbReference type="SFLD" id="SFLDG01083">
    <property type="entry name" value="Uncharacterised_Radical_SAM_Su"/>
    <property type="match status" value="1"/>
</dbReference>
<dbReference type="Pfam" id="PF04055">
    <property type="entry name" value="Radical_SAM"/>
    <property type="match status" value="1"/>
</dbReference>
<evidence type="ECO:0000256" key="6">
    <source>
        <dbReference type="ARBA" id="ARBA00023014"/>
    </source>
</evidence>
<evidence type="ECO:0000256" key="4">
    <source>
        <dbReference type="ARBA" id="ARBA00022723"/>
    </source>
</evidence>
<dbReference type="SFLD" id="SFLDG01067">
    <property type="entry name" value="SPASM/twitch_domain_containing"/>
    <property type="match status" value="1"/>
</dbReference>
<dbReference type="RefSeq" id="WP_307903719.1">
    <property type="nucleotide sequence ID" value="NZ_AP027059.1"/>
</dbReference>
<dbReference type="SMART" id="SM00729">
    <property type="entry name" value="Elp3"/>
    <property type="match status" value="1"/>
</dbReference>
<organism evidence="8 9">
    <name type="scientific">Haliovirga abyssi</name>
    <dbReference type="NCBI Taxonomy" id="2996794"/>
    <lineage>
        <taxon>Bacteria</taxon>
        <taxon>Fusobacteriati</taxon>
        <taxon>Fusobacteriota</taxon>
        <taxon>Fusobacteriia</taxon>
        <taxon>Fusobacteriales</taxon>
        <taxon>Haliovirgaceae</taxon>
        <taxon>Haliovirga</taxon>
    </lineage>
</organism>
<keyword evidence="2" id="KW-0004">4Fe-4S</keyword>
<evidence type="ECO:0000256" key="5">
    <source>
        <dbReference type="ARBA" id="ARBA00023004"/>
    </source>
</evidence>
<comment type="cofactor">
    <cofactor evidence="1">
        <name>[4Fe-4S] cluster</name>
        <dbReference type="ChEBI" id="CHEBI:49883"/>
    </cofactor>
</comment>
<keyword evidence="9" id="KW-1185">Reference proteome</keyword>
<dbReference type="Proteomes" id="UP001321582">
    <property type="component" value="Chromosome"/>
</dbReference>
<dbReference type="PANTHER" id="PTHR43787">
    <property type="entry name" value="FEMO COFACTOR BIOSYNTHESIS PROTEIN NIFB-RELATED"/>
    <property type="match status" value="1"/>
</dbReference>
<dbReference type="InterPro" id="IPR058240">
    <property type="entry name" value="rSAM_sf"/>
</dbReference>
<dbReference type="AlphaFoldDB" id="A0AAU9D4I2"/>
<protein>
    <submittedName>
        <fullName evidence="8">Radical SAM protein</fullName>
    </submittedName>
</protein>
<keyword evidence="6" id="KW-0411">Iron-sulfur</keyword>
<accession>A0AAU9D4I2</accession>
<reference evidence="8 9" key="1">
    <citation type="submission" date="2022-11" db="EMBL/GenBank/DDBJ databases">
        <title>Haliovirga abyssi gen. nov., sp. nov., a mesophilic fermentative bacterium isolated from the Iheya North hydrothermal field and the proposal of Haliovirgaceae fam. nov.</title>
        <authorList>
            <person name="Miyazaki U."/>
            <person name="Tame A."/>
            <person name="Miyazaki J."/>
            <person name="Takai K."/>
            <person name="Sawayama S."/>
            <person name="Kitajima M."/>
            <person name="Okamoto A."/>
            <person name="Nakagawa S."/>
        </authorList>
    </citation>
    <scope>NUCLEOTIDE SEQUENCE [LARGE SCALE GENOMIC DNA]</scope>
    <source>
        <strain evidence="8 9">IC12</strain>
    </source>
</reference>
<dbReference type="GO" id="GO:0046872">
    <property type="term" value="F:metal ion binding"/>
    <property type="evidence" value="ECO:0007669"/>
    <property type="project" value="UniProtKB-KW"/>
</dbReference>
<dbReference type="KEGG" id="haby:HLVA_14380"/>
<dbReference type="InterPro" id="IPR040084">
    <property type="entry name" value="GTPase_Obg"/>
</dbReference>
<evidence type="ECO:0000256" key="2">
    <source>
        <dbReference type="ARBA" id="ARBA00022485"/>
    </source>
</evidence>
<evidence type="ECO:0000256" key="1">
    <source>
        <dbReference type="ARBA" id="ARBA00001966"/>
    </source>
</evidence>
<keyword evidence="5" id="KW-0408">Iron</keyword>
<name>A0AAU9D4I2_9FUSO</name>
<evidence type="ECO:0000256" key="3">
    <source>
        <dbReference type="ARBA" id="ARBA00022691"/>
    </source>
</evidence>
<dbReference type="InterPro" id="IPR013785">
    <property type="entry name" value="Aldolase_TIM"/>
</dbReference>
<dbReference type="SUPFAM" id="SSF102114">
    <property type="entry name" value="Radical SAM enzymes"/>
    <property type="match status" value="1"/>
</dbReference>
<evidence type="ECO:0000313" key="8">
    <source>
        <dbReference type="EMBL" id="BDU50869.1"/>
    </source>
</evidence>
<dbReference type="GO" id="GO:0051539">
    <property type="term" value="F:4 iron, 4 sulfur cluster binding"/>
    <property type="evidence" value="ECO:0007669"/>
    <property type="project" value="UniProtKB-KW"/>
</dbReference>
<dbReference type="EMBL" id="AP027059">
    <property type="protein sequence ID" value="BDU50869.1"/>
    <property type="molecule type" value="Genomic_DNA"/>
</dbReference>
<proteinExistence type="predicted"/>
<dbReference type="GO" id="GO:0003824">
    <property type="term" value="F:catalytic activity"/>
    <property type="evidence" value="ECO:0007669"/>
    <property type="project" value="InterPro"/>
</dbReference>
<dbReference type="SFLD" id="SFLDS00029">
    <property type="entry name" value="Radical_SAM"/>
    <property type="match status" value="1"/>
</dbReference>
<sequence length="311" mass="36125">MRYKYIFGPVPSRRLGVSLGIDLVMSKTCNLNCVYCECGKTDKLYNERKEYVNAEEVLNEVKDFLDKKPYLDYITFSGSGEPTLNSKLGYLIDEIKKITDTKIAILTNGTLFYNDKLIEEVKNADVIVPSLDAVSEEIFYKINRPNKELKIEKIINGLVNLRKNYKGKINLEIFIIDKLNDTKEELDKFKDVILKINPDKVQLNSLDRPPVESWVKPVEIDKLNEIIKYWGLDNVEVIKKYKVRRAIKSYSENLESEILNMLAKRPCTIKDLEFITCLKAVEINKYLDVLEKEKKIESYIGERGIFIRLKS</sequence>
<dbReference type="PROSITE" id="PS51918">
    <property type="entry name" value="RADICAL_SAM"/>
    <property type="match status" value="1"/>
</dbReference>
<gene>
    <name evidence="8" type="ORF">HLVA_14380</name>
</gene>
<dbReference type="InterPro" id="IPR006638">
    <property type="entry name" value="Elp3/MiaA/NifB-like_rSAM"/>
</dbReference>
<keyword evidence="3" id="KW-0949">S-adenosyl-L-methionine</keyword>
<dbReference type="PANTHER" id="PTHR43787:SF11">
    <property type="entry name" value="UPF0026 PROTEIN SLR1464"/>
    <property type="match status" value="1"/>
</dbReference>
<evidence type="ECO:0000259" key="7">
    <source>
        <dbReference type="PROSITE" id="PS51918"/>
    </source>
</evidence>
<dbReference type="Gene3D" id="3.20.20.70">
    <property type="entry name" value="Aldolase class I"/>
    <property type="match status" value="1"/>
</dbReference>
<keyword evidence="4" id="KW-0479">Metal-binding</keyword>
<dbReference type="InterPro" id="IPR007197">
    <property type="entry name" value="rSAM"/>
</dbReference>
<dbReference type="CDD" id="cd01335">
    <property type="entry name" value="Radical_SAM"/>
    <property type="match status" value="1"/>
</dbReference>
<evidence type="ECO:0000313" key="9">
    <source>
        <dbReference type="Proteomes" id="UP001321582"/>
    </source>
</evidence>